<evidence type="ECO:0000256" key="2">
    <source>
        <dbReference type="ARBA" id="ARBA00022741"/>
    </source>
</evidence>
<feature type="binding site" evidence="6">
    <location>
        <position position="232"/>
    </location>
    <ligand>
        <name>ATP</name>
        <dbReference type="ChEBI" id="CHEBI:30616"/>
    </ligand>
</feature>
<dbReference type="GO" id="GO:0005737">
    <property type="term" value="C:cytoplasm"/>
    <property type="evidence" value="ECO:0007669"/>
    <property type="project" value="TreeGrafter"/>
</dbReference>
<sequence>MSLFRRPGEDSSSSEDSSDNQEADSLGNTNGSTGNPNLTRVNTIDSTGSGQTIPLPSRPTVTRNNSHVRDLVLHALLEEKALNEAAEQLGKPKTDPEVQELARSTYQALARQLSGPLDEQYASESMRAHRAAAQEGLDAVTRSHLLTIKAVESGPSSGAVVPRGAPLRSLSVLNSSFSALPPLIDFPLQGYPGLHTDRYAQEFVELNVVGKGGYGKVYKVRHKLDNSFYAVKRIMVSPARLQKIQENGAQEMETMLEEVRALAKFDHGNIVRYHNCWLEYTSMATDVPLSSAVLAGNSRLLGEASGEMPALDTGFKDLSFGDPFAKVEDFPDIVFEASEDAGAGAQESTDGDDGSSNHKEPPKRRKRRGSHASQATVGTVSSSKTHMSTIESANGEDEDDIETIERAHQPQYLADSTEFSQSMLSHSDMPNQLASARVSGPVLTLNVQMSLYDTSLDTYLSAEALPLPSASAPSDVPLLKHCFHPSISLELLVHILSGVEYLHSQGVVHRDLKPANIFLSLSASRVPPSGSIDLSTCLHCPKREFLHITPRIGDFGLVAALGNEVLAHPSDGHIPGGPAKPVGTEFYRPEGGDRHISEKLDVFALGVVLFEMLCGFETRMERYDALGRLRRGEFPNGFVERIGSDGVGLQIQELIKSMVNADETKRWSCEEVRMAVVRILEALQEADK</sequence>
<dbReference type="InterPro" id="IPR011009">
    <property type="entry name" value="Kinase-like_dom_sf"/>
</dbReference>
<evidence type="ECO:0000256" key="3">
    <source>
        <dbReference type="ARBA" id="ARBA00022777"/>
    </source>
</evidence>
<keyword evidence="10" id="KW-1185">Reference proteome</keyword>
<dbReference type="PROSITE" id="PS00108">
    <property type="entry name" value="PROTEIN_KINASE_ST"/>
    <property type="match status" value="1"/>
</dbReference>
<evidence type="ECO:0000256" key="6">
    <source>
        <dbReference type="PROSITE-ProRule" id="PRU10141"/>
    </source>
</evidence>
<evidence type="ECO:0000259" key="8">
    <source>
        <dbReference type="PROSITE" id="PS50011"/>
    </source>
</evidence>
<dbReference type="AlphaFoldDB" id="A0A6A6TBD2"/>
<dbReference type="InterPro" id="IPR050339">
    <property type="entry name" value="CC_SR_Kinase"/>
</dbReference>
<accession>A0A6A6TBD2</accession>
<keyword evidence="1" id="KW-0808">Transferase</keyword>
<protein>
    <submittedName>
        <fullName evidence="9">Eukaryotic translation initiation factor 2-alpha kinase 2</fullName>
    </submittedName>
</protein>
<dbReference type="Gene3D" id="3.30.200.20">
    <property type="entry name" value="Phosphorylase Kinase, domain 1"/>
    <property type="match status" value="1"/>
</dbReference>
<dbReference type="InterPro" id="IPR017441">
    <property type="entry name" value="Protein_kinase_ATP_BS"/>
</dbReference>
<keyword evidence="2 6" id="KW-0547">Nucleotide-binding</keyword>
<dbReference type="Pfam" id="PF00069">
    <property type="entry name" value="Pkinase"/>
    <property type="match status" value="2"/>
</dbReference>
<evidence type="ECO:0000256" key="4">
    <source>
        <dbReference type="ARBA" id="ARBA00022840"/>
    </source>
</evidence>
<dbReference type="Proteomes" id="UP000799324">
    <property type="component" value="Unassembled WGS sequence"/>
</dbReference>
<keyword evidence="9" id="KW-0396">Initiation factor</keyword>
<dbReference type="SMART" id="SM00220">
    <property type="entry name" value="S_TKc"/>
    <property type="match status" value="1"/>
</dbReference>
<dbReference type="PROSITE" id="PS00107">
    <property type="entry name" value="PROTEIN_KINASE_ATP"/>
    <property type="match status" value="1"/>
</dbReference>
<dbReference type="PANTHER" id="PTHR11042">
    <property type="entry name" value="EUKARYOTIC TRANSLATION INITIATION FACTOR 2-ALPHA KINASE EIF2-ALPHA KINASE -RELATED"/>
    <property type="match status" value="1"/>
</dbReference>
<dbReference type="PANTHER" id="PTHR11042:SF187">
    <property type="entry name" value="EUKARYOTIC TRANSLATION INITIATION FACTOR 2-ALPHA KINASE 2"/>
    <property type="match status" value="1"/>
</dbReference>
<dbReference type="GO" id="GO:0005524">
    <property type="term" value="F:ATP binding"/>
    <property type="evidence" value="ECO:0007669"/>
    <property type="project" value="UniProtKB-UniRule"/>
</dbReference>
<dbReference type="PROSITE" id="PS50011">
    <property type="entry name" value="PROTEIN_KINASE_DOM"/>
    <property type="match status" value="1"/>
</dbReference>
<feature type="compositionally biased region" description="Basic residues" evidence="7">
    <location>
        <begin position="361"/>
        <end position="370"/>
    </location>
</feature>
<feature type="compositionally biased region" description="Polar residues" evidence="7">
    <location>
        <begin position="371"/>
        <end position="392"/>
    </location>
</feature>
<dbReference type="SUPFAM" id="SSF56112">
    <property type="entry name" value="Protein kinase-like (PK-like)"/>
    <property type="match status" value="1"/>
</dbReference>
<proteinExistence type="inferred from homology"/>
<evidence type="ECO:0000256" key="5">
    <source>
        <dbReference type="ARBA" id="ARBA00037982"/>
    </source>
</evidence>
<feature type="domain" description="Protein kinase" evidence="8">
    <location>
        <begin position="203"/>
        <end position="677"/>
    </location>
</feature>
<dbReference type="Gene3D" id="1.10.510.10">
    <property type="entry name" value="Transferase(Phosphotransferase) domain 1"/>
    <property type="match status" value="1"/>
</dbReference>
<organism evidence="9 10">
    <name type="scientific">Lophiostoma macrostomum CBS 122681</name>
    <dbReference type="NCBI Taxonomy" id="1314788"/>
    <lineage>
        <taxon>Eukaryota</taxon>
        <taxon>Fungi</taxon>
        <taxon>Dikarya</taxon>
        <taxon>Ascomycota</taxon>
        <taxon>Pezizomycotina</taxon>
        <taxon>Dothideomycetes</taxon>
        <taxon>Pleosporomycetidae</taxon>
        <taxon>Pleosporales</taxon>
        <taxon>Lophiostomataceae</taxon>
        <taxon>Lophiostoma</taxon>
    </lineage>
</organism>
<comment type="similarity">
    <text evidence="5">Belongs to the protein kinase superfamily. Ser/Thr protein kinase family. GCN2 subfamily.</text>
</comment>
<evidence type="ECO:0000256" key="1">
    <source>
        <dbReference type="ARBA" id="ARBA00022679"/>
    </source>
</evidence>
<reference evidence="9" key="1">
    <citation type="journal article" date="2020" name="Stud. Mycol.">
        <title>101 Dothideomycetes genomes: a test case for predicting lifestyles and emergence of pathogens.</title>
        <authorList>
            <person name="Haridas S."/>
            <person name="Albert R."/>
            <person name="Binder M."/>
            <person name="Bloem J."/>
            <person name="Labutti K."/>
            <person name="Salamov A."/>
            <person name="Andreopoulos B."/>
            <person name="Baker S."/>
            <person name="Barry K."/>
            <person name="Bills G."/>
            <person name="Bluhm B."/>
            <person name="Cannon C."/>
            <person name="Castanera R."/>
            <person name="Culley D."/>
            <person name="Daum C."/>
            <person name="Ezra D."/>
            <person name="Gonzalez J."/>
            <person name="Henrissat B."/>
            <person name="Kuo A."/>
            <person name="Liang C."/>
            <person name="Lipzen A."/>
            <person name="Lutzoni F."/>
            <person name="Magnuson J."/>
            <person name="Mondo S."/>
            <person name="Nolan M."/>
            <person name="Ohm R."/>
            <person name="Pangilinan J."/>
            <person name="Park H.-J."/>
            <person name="Ramirez L."/>
            <person name="Alfaro M."/>
            <person name="Sun H."/>
            <person name="Tritt A."/>
            <person name="Yoshinaga Y."/>
            <person name="Zwiers L.-H."/>
            <person name="Turgeon B."/>
            <person name="Goodwin S."/>
            <person name="Spatafora J."/>
            <person name="Crous P."/>
            <person name="Grigoriev I."/>
        </authorList>
    </citation>
    <scope>NUCLEOTIDE SEQUENCE</scope>
    <source>
        <strain evidence="9">CBS 122681</strain>
    </source>
</reference>
<keyword evidence="9" id="KW-0648">Protein biosynthesis</keyword>
<dbReference type="InterPro" id="IPR008271">
    <property type="entry name" value="Ser/Thr_kinase_AS"/>
</dbReference>
<feature type="compositionally biased region" description="Polar residues" evidence="7">
    <location>
        <begin position="26"/>
        <end position="65"/>
    </location>
</feature>
<feature type="region of interest" description="Disordered" evidence="7">
    <location>
        <begin position="342"/>
        <end position="398"/>
    </location>
</feature>
<dbReference type="GO" id="GO:0005634">
    <property type="term" value="C:nucleus"/>
    <property type="evidence" value="ECO:0007669"/>
    <property type="project" value="TreeGrafter"/>
</dbReference>
<evidence type="ECO:0000313" key="9">
    <source>
        <dbReference type="EMBL" id="KAF2656561.1"/>
    </source>
</evidence>
<feature type="compositionally biased region" description="Acidic residues" evidence="7">
    <location>
        <begin position="12"/>
        <end position="22"/>
    </location>
</feature>
<dbReference type="GO" id="GO:0003743">
    <property type="term" value="F:translation initiation factor activity"/>
    <property type="evidence" value="ECO:0007669"/>
    <property type="project" value="UniProtKB-KW"/>
</dbReference>
<gene>
    <name evidence="9" type="ORF">K491DRAFT_691945</name>
</gene>
<dbReference type="EMBL" id="MU004335">
    <property type="protein sequence ID" value="KAF2656561.1"/>
    <property type="molecule type" value="Genomic_DNA"/>
</dbReference>
<keyword evidence="4 6" id="KW-0067">ATP-binding</keyword>
<dbReference type="GO" id="GO:0004694">
    <property type="term" value="F:eukaryotic translation initiation factor 2alpha kinase activity"/>
    <property type="evidence" value="ECO:0007669"/>
    <property type="project" value="TreeGrafter"/>
</dbReference>
<name>A0A6A6TBD2_9PLEO</name>
<feature type="region of interest" description="Disordered" evidence="7">
    <location>
        <begin position="1"/>
        <end position="65"/>
    </location>
</feature>
<keyword evidence="3 9" id="KW-0418">Kinase</keyword>
<evidence type="ECO:0000313" key="10">
    <source>
        <dbReference type="Proteomes" id="UP000799324"/>
    </source>
</evidence>
<dbReference type="OrthoDB" id="1405469at2759"/>
<evidence type="ECO:0000256" key="7">
    <source>
        <dbReference type="SAM" id="MobiDB-lite"/>
    </source>
</evidence>
<dbReference type="InterPro" id="IPR000719">
    <property type="entry name" value="Prot_kinase_dom"/>
</dbReference>